<proteinExistence type="inferred from homology"/>
<sequence length="346" mass="34952">MTVTVLGSANLDLVYRVEKIPAPGETVLATGFAEHPGGKGNNQVIAVARAGASVTFVAALGSDAAASTLTDQLHADGVNTLIRTVDAPTGTALITVDDGAENSIVVNSGANALLVDLDEREEQAIRDADVLLMQLETPVETVQRAAQIARDAGTTVVLNAAPILDLPSAVLEALDILIVNEHEAADLARFAGMDVAAADDADSLQAHRQLASTLTELVPIVVVTIGAAGVVVAQRGAENTRHIAGRRVTATDTTGAGDTFCGAFVAALDATRTGTDVSPTDAAASGVAASGDGALGDDAAAARSTRIDADALERAALFATAAAALSVQRSGAVPSIPNRQEIDDAL</sequence>
<feature type="binding site" evidence="12">
    <location>
        <position position="326"/>
    </location>
    <ligand>
        <name>K(+)</name>
        <dbReference type="ChEBI" id="CHEBI:29103"/>
    </ligand>
</feature>
<evidence type="ECO:0000256" key="6">
    <source>
        <dbReference type="ARBA" id="ARBA00022741"/>
    </source>
</evidence>
<gene>
    <name evidence="12" type="primary">rbsK</name>
    <name evidence="14" type="ORF">SAMN06309945_1801</name>
</gene>
<feature type="binding site" evidence="12">
    <location>
        <position position="335"/>
    </location>
    <ligand>
        <name>K(+)</name>
        <dbReference type="ChEBI" id="CHEBI:29103"/>
    </ligand>
</feature>
<dbReference type="STRING" id="123320.SAMN06309945_1801"/>
<feature type="binding site" evidence="12">
    <location>
        <position position="258"/>
    </location>
    <ligand>
        <name>substrate</name>
    </ligand>
</feature>
<keyword evidence="8 12" id="KW-0067">ATP-binding</keyword>
<feature type="binding site" evidence="12">
    <location>
        <position position="180"/>
    </location>
    <ligand>
        <name>ATP</name>
        <dbReference type="ChEBI" id="CHEBI:30616"/>
    </ligand>
</feature>
<evidence type="ECO:0000256" key="5">
    <source>
        <dbReference type="ARBA" id="ARBA00022723"/>
    </source>
</evidence>
<keyword evidence="10 12" id="KW-0630">Potassium</keyword>
<evidence type="ECO:0000256" key="9">
    <source>
        <dbReference type="ARBA" id="ARBA00022842"/>
    </source>
</evidence>
<reference evidence="14 15" key="1">
    <citation type="submission" date="2017-02" db="EMBL/GenBank/DDBJ databases">
        <authorList>
            <person name="Peterson S.W."/>
        </authorList>
    </citation>
    <scope>NUCLEOTIDE SEQUENCE [LARGE SCALE GENOMIC DNA]</scope>
    <source>
        <strain evidence="14 15">VKM Ac-2059</strain>
    </source>
</reference>
<dbReference type="CDD" id="cd01174">
    <property type="entry name" value="ribokinase"/>
    <property type="match status" value="1"/>
</dbReference>
<keyword evidence="11 12" id="KW-0119">Carbohydrate metabolism</keyword>
<evidence type="ECO:0000256" key="2">
    <source>
        <dbReference type="ARBA" id="ARBA00012035"/>
    </source>
</evidence>
<dbReference type="InterPro" id="IPR002173">
    <property type="entry name" value="Carboh/pur_kinase_PfkB_CS"/>
</dbReference>
<dbReference type="EC" id="2.7.1.15" evidence="2 12"/>
<feature type="binding site" evidence="12">
    <location>
        <position position="329"/>
    </location>
    <ligand>
        <name>K(+)</name>
        <dbReference type="ChEBI" id="CHEBI:29103"/>
    </ligand>
</feature>
<feature type="binding site" evidence="12">
    <location>
        <begin position="38"/>
        <end position="42"/>
    </location>
    <ligand>
        <name>substrate</name>
    </ligand>
</feature>
<comment type="caution">
    <text evidence="12">Lacks conserved residue(s) required for the propagation of feature annotation.</text>
</comment>
<feature type="active site" description="Proton acceptor" evidence="12">
    <location>
        <position position="258"/>
    </location>
</feature>
<dbReference type="InterPro" id="IPR029056">
    <property type="entry name" value="Ribokinase-like"/>
</dbReference>
<feature type="binding site" evidence="12">
    <location>
        <position position="252"/>
    </location>
    <ligand>
        <name>K(+)</name>
        <dbReference type="ChEBI" id="CHEBI:29103"/>
    </ligand>
</feature>
<evidence type="ECO:0000256" key="1">
    <source>
        <dbReference type="ARBA" id="ARBA00005380"/>
    </source>
</evidence>
<keyword evidence="12" id="KW-0963">Cytoplasm</keyword>
<dbReference type="Proteomes" id="UP000190857">
    <property type="component" value="Unassembled WGS sequence"/>
</dbReference>
<dbReference type="GO" id="GO:0004747">
    <property type="term" value="F:ribokinase activity"/>
    <property type="evidence" value="ECO:0007669"/>
    <property type="project" value="UniProtKB-UniRule"/>
</dbReference>
<feature type="binding site" evidence="12">
    <location>
        <begin position="224"/>
        <end position="229"/>
    </location>
    <ligand>
        <name>ATP</name>
        <dbReference type="ChEBI" id="CHEBI:30616"/>
    </ligand>
</feature>
<comment type="function">
    <text evidence="12">Catalyzes the phosphorylation of ribose at O-5 in a reaction requiring ATP and magnesium. The resulting D-ribose-5-phosphate can then be used either for sythesis of nucleotides, histidine, and tryptophan, or as a component of the pentose phosphate pathway.</text>
</comment>
<comment type="pathway">
    <text evidence="12">Carbohydrate metabolism; D-ribose degradation; D-ribose 5-phosphate from beta-D-ribopyranose: step 2/2.</text>
</comment>
<comment type="cofactor">
    <cofactor evidence="12">
        <name>Mg(2+)</name>
        <dbReference type="ChEBI" id="CHEBI:18420"/>
    </cofactor>
    <text evidence="12">Requires a divalent cation, most likely magnesium in vivo, as an electrophilic catalyst to aid phosphoryl group transfer. It is the chelate of the metal and the nucleotide that is the actual substrate.</text>
</comment>
<comment type="similarity">
    <text evidence="12">Belongs to the carbohydrate kinase PfkB family. Ribokinase subfamily.</text>
</comment>
<keyword evidence="5 12" id="KW-0479">Metal-binding</keyword>
<protein>
    <recommendedName>
        <fullName evidence="3 12">Ribokinase</fullName>
        <shortName evidence="12">RK</shortName>
        <ecNumber evidence="2 12">2.7.1.15</ecNumber>
    </recommendedName>
</protein>
<dbReference type="GO" id="GO:0005524">
    <property type="term" value="F:ATP binding"/>
    <property type="evidence" value="ECO:0007669"/>
    <property type="project" value="UniProtKB-UniRule"/>
</dbReference>
<dbReference type="GO" id="GO:0019303">
    <property type="term" value="P:D-ribose catabolic process"/>
    <property type="evidence" value="ECO:0007669"/>
    <property type="project" value="UniProtKB-UniRule"/>
</dbReference>
<feature type="binding site" evidence="12">
    <location>
        <begin position="10"/>
        <end position="12"/>
    </location>
    <ligand>
        <name>substrate</name>
    </ligand>
</feature>
<comment type="similarity">
    <text evidence="1">Belongs to the carbohydrate kinase pfkB family.</text>
</comment>
<dbReference type="PROSITE" id="PS00584">
    <property type="entry name" value="PFKB_KINASES_2"/>
    <property type="match status" value="1"/>
</dbReference>
<comment type="catalytic activity">
    <reaction evidence="12">
        <text>D-ribose + ATP = D-ribose 5-phosphate + ADP + H(+)</text>
        <dbReference type="Rhea" id="RHEA:13697"/>
        <dbReference type="ChEBI" id="CHEBI:15378"/>
        <dbReference type="ChEBI" id="CHEBI:30616"/>
        <dbReference type="ChEBI" id="CHEBI:47013"/>
        <dbReference type="ChEBI" id="CHEBI:78346"/>
        <dbReference type="ChEBI" id="CHEBI:456216"/>
        <dbReference type="EC" id="2.7.1.15"/>
    </reaction>
</comment>
<evidence type="ECO:0000256" key="11">
    <source>
        <dbReference type="ARBA" id="ARBA00023277"/>
    </source>
</evidence>
<evidence type="ECO:0000256" key="3">
    <source>
        <dbReference type="ARBA" id="ARBA00016943"/>
    </source>
</evidence>
<dbReference type="RefSeq" id="WP_079727781.1">
    <property type="nucleotide sequence ID" value="NZ_FUZP01000001.1"/>
</dbReference>
<evidence type="ECO:0000259" key="13">
    <source>
        <dbReference type="Pfam" id="PF00294"/>
    </source>
</evidence>
<organism evidence="14 15">
    <name type="scientific">Okibacterium fritillariae</name>
    <dbReference type="NCBI Taxonomy" id="123320"/>
    <lineage>
        <taxon>Bacteria</taxon>
        <taxon>Bacillati</taxon>
        <taxon>Actinomycetota</taxon>
        <taxon>Actinomycetes</taxon>
        <taxon>Micrococcales</taxon>
        <taxon>Microbacteriaceae</taxon>
        <taxon>Okibacterium</taxon>
    </lineage>
</organism>
<feature type="binding site" evidence="12">
    <location>
        <position position="331"/>
    </location>
    <ligand>
        <name>K(+)</name>
        <dbReference type="ChEBI" id="CHEBI:29103"/>
    </ligand>
</feature>
<dbReference type="InterPro" id="IPR011877">
    <property type="entry name" value="Ribokinase"/>
</dbReference>
<comment type="subunit">
    <text evidence="12">Homodimer.</text>
</comment>
<dbReference type="InterPro" id="IPR011611">
    <property type="entry name" value="PfkB_dom"/>
</dbReference>
<evidence type="ECO:0000256" key="12">
    <source>
        <dbReference type="HAMAP-Rule" id="MF_01987"/>
    </source>
</evidence>
<dbReference type="Gene3D" id="3.40.1190.20">
    <property type="match status" value="2"/>
</dbReference>
<dbReference type="OrthoDB" id="9775849at2"/>
<dbReference type="PANTHER" id="PTHR10584">
    <property type="entry name" value="SUGAR KINASE"/>
    <property type="match status" value="1"/>
</dbReference>
<comment type="subcellular location">
    <subcellularLocation>
        <location evidence="12">Cytoplasm</location>
    </subcellularLocation>
</comment>
<evidence type="ECO:0000256" key="4">
    <source>
        <dbReference type="ARBA" id="ARBA00022679"/>
    </source>
</evidence>
<keyword evidence="15" id="KW-1185">Reference proteome</keyword>
<evidence type="ECO:0000256" key="7">
    <source>
        <dbReference type="ARBA" id="ARBA00022777"/>
    </source>
</evidence>
<keyword evidence="9 12" id="KW-0460">Magnesium</keyword>
<accession>A0A1T5JS58</accession>
<name>A0A1T5JS58_9MICO</name>
<dbReference type="GO" id="GO:0046872">
    <property type="term" value="F:metal ion binding"/>
    <property type="evidence" value="ECO:0007669"/>
    <property type="project" value="UniProtKB-KW"/>
</dbReference>
<keyword evidence="4 12" id="KW-0808">Transferase</keyword>
<dbReference type="InterPro" id="IPR002139">
    <property type="entry name" value="Ribo/fructo_kinase"/>
</dbReference>
<feature type="binding site" evidence="12">
    <location>
        <position position="136"/>
    </location>
    <ligand>
        <name>substrate</name>
    </ligand>
</feature>
<comment type="activity regulation">
    <text evidence="12">Activated by a monovalent cation that binds near, but not in, the active site. The most likely occupant of the site in vivo is potassium. Ion binding induces a conformational change that may alter substrate affinity.</text>
</comment>
<keyword evidence="6 12" id="KW-0547">Nucleotide-binding</keyword>
<evidence type="ECO:0000256" key="8">
    <source>
        <dbReference type="ARBA" id="ARBA00022840"/>
    </source>
</evidence>
<dbReference type="UniPathway" id="UPA00916">
    <property type="reaction ID" value="UER00889"/>
</dbReference>
<keyword evidence="7 12" id="KW-0418">Kinase</keyword>
<evidence type="ECO:0000313" key="15">
    <source>
        <dbReference type="Proteomes" id="UP000190857"/>
    </source>
</evidence>
<dbReference type="Pfam" id="PF00294">
    <property type="entry name" value="PfkB"/>
    <property type="match status" value="1"/>
</dbReference>
<dbReference type="EMBL" id="FUZP01000001">
    <property type="protein sequence ID" value="SKC54058.1"/>
    <property type="molecule type" value="Genomic_DNA"/>
</dbReference>
<dbReference type="HAMAP" id="MF_01987">
    <property type="entry name" value="Ribokinase"/>
    <property type="match status" value="1"/>
</dbReference>
<evidence type="ECO:0000256" key="10">
    <source>
        <dbReference type="ARBA" id="ARBA00022958"/>
    </source>
</evidence>
<evidence type="ECO:0000313" key="14">
    <source>
        <dbReference type="EMBL" id="SKC54058.1"/>
    </source>
</evidence>
<feature type="binding site" evidence="12">
    <location>
        <begin position="257"/>
        <end position="258"/>
    </location>
    <ligand>
        <name>ATP</name>
        <dbReference type="ChEBI" id="CHEBI:30616"/>
    </ligand>
</feature>
<dbReference type="GO" id="GO:0005829">
    <property type="term" value="C:cytosol"/>
    <property type="evidence" value="ECO:0007669"/>
    <property type="project" value="TreeGrafter"/>
</dbReference>
<dbReference type="AlphaFoldDB" id="A0A1T5JS58"/>
<dbReference type="PANTHER" id="PTHR10584:SF166">
    <property type="entry name" value="RIBOKINASE"/>
    <property type="match status" value="1"/>
</dbReference>
<dbReference type="PRINTS" id="PR00990">
    <property type="entry name" value="RIBOKINASE"/>
</dbReference>
<dbReference type="SUPFAM" id="SSF53613">
    <property type="entry name" value="Ribokinase-like"/>
    <property type="match status" value="1"/>
</dbReference>
<feature type="domain" description="Carbohydrate kinase PfkB" evidence="13">
    <location>
        <begin position="3"/>
        <end position="288"/>
    </location>
</feature>
<feature type="binding site" evidence="12">
    <location>
        <position position="254"/>
    </location>
    <ligand>
        <name>K(+)</name>
        <dbReference type="ChEBI" id="CHEBI:29103"/>
    </ligand>
</feature>